<dbReference type="InterPro" id="IPR032710">
    <property type="entry name" value="NTF2-like_dom_sf"/>
</dbReference>
<proteinExistence type="predicted"/>
<dbReference type="InterPro" id="IPR037401">
    <property type="entry name" value="SnoaL-like"/>
</dbReference>
<dbReference type="EMBL" id="JARAKF010000001">
    <property type="protein sequence ID" value="MDU8993258.1"/>
    <property type="molecule type" value="Genomic_DNA"/>
</dbReference>
<evidence type="ECO:0000313" key="3">
    <source>
        <dbReference type="Proteomes" id="UP001257627"/>
    </source>
</evidence>
<reference evidence="2 3" key="1">
    <citation type="submission" date="2023-02" db="EMBL/GenBank/DDBJ databases">
        <authorList>
            <person name="Maleckis M."/>
        </authorList>
    </citation>
    <scope>NUCLEOTIDE SEQUENCE [LARGE SCALE GENOMIC DNA]</scope>
    <source>
        <strain evidence="2 3">P8-A2</strain>
    </source>
</reference>
<protein>
    <submittedName>
        <fullName evidence="2">Nuclear transport factor 2 family protein</fullName>
    </submittedName>
</protein>
<evidence type="ECO:0000259" key="1">
    <source>
        <dbReference type="Pfam" id="PF12680"/>
    </source>
</evidence>
<dbReference type="Pfam" id="PF12680">
    <property type="entry name" value="SnoaL_2"/>
    <property type="match status" value="1"/>
</dbReference>
<accession>A0ABU3UH58</accession>
<comment type="caution">
    <text evidence="2">The sequence shown here is derived from an EMBL/GenBank/DDBJ whole genome shotgun (WGS) entry which is preliminary data.</text>
</comment>
<dbReference type="SUPFAM" id="SSF54427">
    <property type="entry name" value="NTF2-like"/>
    <property type="match status" value="1"/>
</dbReference>
<dbReference type="Gene3D" id="3.10.450.50">
    <property type="match status" value="1"/>
</dbReference>
<sequence>MSETLHSAAATVARWRSAEERGDVDAAVACLSRDVVLSSPLTEQFRFEGSDQLRDFLTSAFTAVKDVRYHTQTGEGDAYALVYRARVGSQSFEEVQLLRLDDEAKIKEITLFGRPMPALTALMTTLGPELARQQGRRGLAALMRASTIPVHAMVTFGDRSMVAKTRPTAR</sequence>
<name>A0ABU3UH58_9ACTN</name>
<dbReference type="RefSeq" id="WP_143609675.1">
    <property type="nucleotide sequence ID" value="NZ_CP107955.1"/>
</dbReference>
<gene>
    <name evidence="2" type="ORF">PU648_13030</name>
</gene>
<organism evidence="2 3">
    <name type="scientific">Streptomyces mirabilis</name>
    <dbReference type="NCBI Taxonomy" id="68239"/>
    <lineage>
        <taxon>Bacteria</taxon>
        <taxon>Bacillati</taxon>
        <taxon>Actinomycetota</taxon>
        <taxon>Actinomycetes</taxon>
        <taxon>Kitasatosporales</taxon>
        <taxon>Streptomycetaceae</taxon>
        <taxon>Streptomyces</taxon>
    </lineage>
</organism>
<keyword evidence="3" id="KW-1185">Reference proteome</keyword>
<evidence type="ECO:0000313" key="2">
    <source>
        <dbReference type="EMBL" id="MDU8993258.1"/>
    </source>
</evidence>
<dbReference type="Proteomes" id="UP001257627">
    <property type="component" value="Unassembled WGS sequence"/>
</dbReference>
<feature type="domain" description="SnoaL-like" evidence="1">
    <location>
        <begin position="12"/>
        <end position="108"/>
    </location>
</feature>